<dbReference type="GO" id="GO:0006281">
    <property type="term" value="P:DNA repair"/>
    <property type="evidence" value="ECO:0007669"/>
    <property type="project" value="InterPro"/>
</dbReference>
<evidence type="ECO:0000256" key="5">
    <source>
        <dbReference type="ARBA" id="ARBA00022839"/>
    </source>
</evidence>
<dbReference type="NCBIfam" id="TIGR00644">
    <property type="entry name" value="recJ"/>
    <property type="match status" value="1"/>
</dbReference>
<dbReference type="SUPFAM" id="SSF64182">
    <property type="entry name" value="DHH phosphoesterases"/>
    <property type="match status" value="1"/>
</dbReference>
<comment type="caution">
    <text evidence="9">The sequence shown here is derived from an EMBL/GenBank/DDBJ whole genome shotgun (WGS) entry which is preliminary data.</text>
</comment>
<evidence type="ECO:0000259" key="8">
    <source>
        <dbReference type="Pfam" id="PF17768"/>
    </source>
</evidence>
<dbReference type="Pfam" id="PF02272">
    <property type="entry name" value="DHHA1"/>
    <property type="match status" value="1"/>
</dbReference>
<dbReference type="Proteomes" id="UP000885826">
    <property type="component" value="Unassembled WGS sequence"/>
</dbReference>
<dbReference type="Pfam" id="PF01368">
    <property type="entry name" value="DHH"/>
    <property type="match status" value="1"/>
</dbReference>
<reference evidence="9" key="1">
    <citation type="journal article" date="2020" name="mSystems">
        <title>Genome- and Community-Level Interaction Insights into Carbon Utilization and Element Cycling Functions of Hydrothermarchaeota in Hydrothermal Sediment.</title>
        <authorList>
            <person name="Zhou Z."/>
            <person name="Liu Y."/>
            <person name="Xu W."/>
            <person name="Pan J."/>
            <person name="Luo Z.H."/>
            <person name="Li M."/>
        </authorList>
    </citation>
    <scope>NUCLEOTIDE SEQUENCE</scope>
    <source>
        <strain evidence="9">HyVt-388</strain>
    </source>
</reference>
<accession>A0A9C9EP01</accession>
<evidence type="ECO:0000256" key="3">
    <source>
        <dbReference type="ARBA" id="ARBA00022722"/>
    </source>
</evidence>
<gene>
    <name evidence="9" type="primary">recJ</name>
    <name evidence="9" type="ORF">ENI34_10190</name>
</gene>
<dbReference type="InterPro" id="IPR041122">
    <property type="entry name" value="RecJ_OB"/>
</dbReference>
<dbReference type="PANTHER" id="PTHR30255">
    <property type="entry name" value="SINGLE-STRANDED-DNA-SPECIFIC EXONUCLEASE RECJ"/>
    <property type="match status" value="1"/>
</dbReference>
<evidence type="ECO:0000256" key="1">
    <source>
        <dbReference type="ARBA" id="ARBA00005915"/>
    </source>
</evidence>
<dbReference type="EMBL" id="DRIG01000103">
    <property type="protein sequence ID" value="HEC79489.1"/>
    <property type="molecule type" value="Genomic_DNA"/>
</dbReference>
<keyword evidence="3" id="KW-0540">Nuclease</keyword>
<dbReference type="InterPro" id="IPR001667">
    <property type="entry name" value="DDH_dom"/>
</dbReference>
<dbReference type="InterPro" id="IPR051673">
    <property type="entry name" value="SSDNA_exonuclease_RecJ"/>
</dbReference>
<comment type="similarity">
    <text evidence="1">Belongs to the RecJ family.</text>
</comment>
<dbReference type="InterPro" id="IPR038763">
    <property type="entry name" value="DHH_sf"/>
</dbReference>
<dbReference type="Pfam" id="PF17768">
    <property type="entry name" value="RecJ_OB"/>
    <property type="match status" value="1"/>
</dbReference>
<feature type="domain" description="DHHA1" evidence="7">
    <location>
        <begin position="350"/>
        <end position="442"/>
    </location>
</feature>
<dbReference type="InterPro" id="IPR003156">
    <property type="entry name" value="DHHA1_dom"/>
</dbReference>
<keyword evidence="4" id="KW-0378">Hydrolase</keyword>
<protein>
    <recommendedName>
        <fullName evidence="2">Single-stranded-DNA-specific exonuclease RecJ</fullName>
    </recommendedName>
</protein>
<dbReference type="Gene3D" id="3.10.310.30">
    <property type="match status" value="1"/>
</dbReference>
<evidence type="ECO:0000259" key="6">
    <source>
        <dbReference type="Pfam" id="PF01368"/>
    </source>
</evidence>
<evidence type="ECO:0000259" key="7">
    <source>
        <dbReference type="Pfam" id="PF02272"/>
    </source>
</evidence>
<dbReference type="PANTHER" id="PTHR30255:SF2">
    <property type="entry name" value="SINGLE-STRANDED-DNA-SPECIFIC EXONUCLEASE RECJ"/>
    <property type="match status" value="1"/>
</dbReference>
<evidence type="ECO:0000313" key="9">
    <source>
        <dbReference type="EMBL" id="HEC79489.1"/>
    </source>
</evidence>
<feature type="domain" description="DDH" evidence="6">
    <location>
        <begin position="82"/>
        <end position="232"/>
    </location>
</feature>
<evidence type="ECO:0000256" key="4">
    <source>
        <dbReference type="ARBA" id="ARBA00022801"/>
    </source>
</evidence>
<dbReference type="GO" id="GO:0003676">
    <property type="term" value="F:nucleic acid binding"/>
    <property type="evidence" value="ECO:0007669"/>
    <property type="project" value="InterPro"/>
</dbReference>
<name>A0A9C9EP01_UNCW3</name>
<evidence type="ECO:0000256" key="2">
    <source>
        <dbReference type="ARBA" id="ARBA00019841"/>
    </source>
</evidence>
<dbReference type="InterPro" id="IPR004610">
    <property type="entry name" value="RecJ"/>
</dbReference>
<keyword evidence="5 9" id="KW-0269">Exonuclease</keyword>
<dbReference type="GO" id="GO:0008409">
    <property type="term" value="F:5'-3' exonuclease activity"/>
    <property type="evidence" value="ECO:0007669"/>
    <property type="project" value="InterPro"/>
</dbReference>
<dbReference type="GO" id="GO:0006310">
    <property type="term" value="P:DNA recombination"/>
    <property type="evidence" value="ECO:0007669"/>
    <property type="project" value="InterPro"/>
</dbReference>
<evidence type="ECO:0000313" key="10">
    <source>
        <dbReference type="Proteomes" id="UP000885826"/>
    </source>
</evidence>
<proteinExistence type="inferred from homology"/>
<dbReference type="Gene3D" id="3.90.1640.30">
    <property type="match status" value="1"/>
</dbReference>
<dbReference type="AlphaFoldDB" id="A0A9C9EP01"/>
<sequence>MENRMTKWLSKNESGRADEIEIRGKVIPGIVVQILKNRGWDTKEKIEQYFAPTLSDLHNPFLMTQMERAVDRIIKALHSRERVLIHGDYDTDGITAVALLLTNLKRMGIDATYYIPNRLEEGYGLSSAGVEQAVKSGCTLIIAVDCGITAVEEVLYAKKHNIDVIICDHHKAGDEIPEAAAVLDPKIPTEQYPFRELAGIGVAFKLIEALYEKTGLEKEQLYQDLDLVALGTVVDIVPLVDENRVLVKYGINRIKKSKKPGFRALLKESKLNNRISSYHLGFIIGPRINACGRLRDAKEALELFLTDDYDRAVQLAERLSADNRERQAIEEQIYREAFDLVSSSGEDKKRVIVLGKEEWHEGIVGIVASRISEYFHRPTILLSLKEKTAKGSARSIPDFDITEALKYCSRLLLKFGGHSQAAGLEIKKEDFIKFSESINKYAASFDAAVFERKRFYDVELDLSDITDELIHFLKYFEPTGMANPQPVFLGRNFEIVGVPRVVGSDHLKFALRNNGRVFSAIAYGRGDAILEIEPGKTRIDCLYSIHEDSFFGKKKVVLKIKEMKKTGEMGAG</sequence>
<organism evidence="9 10">
    <name type="scientific">candidate division WOR-3 bacterium</name>
    <dbReference type="NCBI Taxonomy" id="2052148"/>
    <lineage>
        <taxon>Bacteria</taxon>
        <taxon>Bacteria division WOR-3</taxon>
    </lineage>
</organism>
<feature type="domain" description="RecJ OB" evidence="8">
    <location>
        <begin position="456"/>
        <end position="561"/>
    </location>
</feature>